<protein>
    <submittedName>
        <fullName evidence="1">Uncharacterized protein</fullName>
    </submittedName>
</protein>
<sequence>MKTKKTTSSKAIGYRRCVFNPKNGQTLQQLVSVALRNLSKAEHRMEPLDVQSTEIRVIGKHKVVDKMLCGFLSTFERGKSQAVITDDPQATSLSLGSIPPQPMKGGKNQEYIPGVLFFTIFDNHVALIQNPSLRGSSLESHLAWLLKSKTSTLLATTSIVLSDDAQKATKERIRKSHVKSIAFGQPLMTEFSPPKATISRHQATIQQPEKARFRPSGPIFELLKQYFDDQKFEKLGIDEIYDGNLEVWIELRYPKFQRSHAEDTVKLMDNLGIGLRDIEGENVSLLLSDGHKVSGSELKISGSIDVSFGANGLLDEDDVWNKMTSWLKSQLVNGVVDPD</sequence>
<comment type="caution">
    <text evidence="1">The sequence shown here is derived from an EMBL/GenBank/DDBJ whole genome shotgun (WGS) entry which is preliminary data.</text>
</comment>
<reference evidence="1" key="1">
    <citation type="submission" date="2016-10" db="EMBL/GenBank/DDBJ databases">
        <title>Sequence of Gallionella enrichment culture.</title>
        <authorList>
            <person name="Poehlein A."/>
            <person name="Muehling M."/>
            <person name="Daniel R."/>
        </authorList>
    </citation>
    <scope>NUCLEOTIDE SEQUENCE</scope>
</reference>
<proteinExistence type="predicted"/>
<evidence type="ECO:0000313" key="1">
    <source>
        <dbReference type="EMBL" id="OIQ84247.1"/>
    </source>
</evidence>
<name>A0A1J5QWM4_9ZZZZ</name>
<accession>A0A1J5QWM4</accession>
<dbReference type="AlphaFoldDB" id="A0A1J5QWM4"/>
<organism evidence="1">
    <name type="scientific">mine drainage metagenome</name>
    <dbReference type="NCBI Taxonomy" id="410659"/>
    <lineage>
        <taxon>unclassified sequences</taxon>
        <taxon>metagenomes</taxon>
        <taxon>ecological metagenomes</taxon>
    </lineage>
</organism>
<gene>
    <name evidence="1" type="ORF">GALL_339380</name>
</gene>
<dbReference type="EMBL" id="MLJW01000633">
    <property type="protein sequence ID" value="OIQ84247.1"/>
    <property type="molecule type" value="Genomic_DNA"/>
</dbReference>